<sequence length="373" mass="40276">MQTRGAKARLGTPMALSGELEAALACARERFGTWPDIRGFGFGRKFLQRQRCFRKSRGVGPLCLHVFVGRKLAEPPPGYRLPKRLYYRVPGRTARKSIELDVVALGKVEQQDGTRRLTSAGPLCVGRLFGFEPPPAGGAPGQYEIGTAGALVSDEEENVYAVSSGHVFINTGAPSWNRPSSNLLFHLVGRTWALPPESLQPASLGVPPTLVDGMAMRLPAAAAPDPSLSGWPRLFRGEFASDADVALALSRPADGAFVWAEREGASTQIPVDLVGHGHFCEIPDLCPGVRNIYPYFWTYHFPQDTGGNPWTVTLGGDSGSGLYVPDANDPRVPKLLGFHFAIHRGDGNAWIGTAIPAENFIAATLGEARLHWT</sequence>
<comment type="caution">
    <text evidence="1">The sequence shown here is derived from an EMBL/GenBank/DDBJ whole genome shotgun (WGS) entry which is preliminary data.</text>
</comment>
<accession>A0A1J5QN07</accession>
<evidence type="ECO:0000313" key="1">
    <source>
        <dbReference type="EMBL" id="OIQ84784.1"/>
    </source>
</evidence>
<reference evidence="1" key="1">
    <citation type="submission" date="2016-10" db="EMBL/GenBank/DDBJ databases">
        <title>Sequence of Gallionella enrichment culture.</title>
        <authorList>
            <person name="Poehlein A."/>
            <person name="Muehling M."/>
            <person name="Daniel R."/>
        </authorList>
    </citation>
    <scope>NUCLEOTIDE SEQUENCE</scope>
</reference>
<organism evidence="1">
    <name type="scientific">mine drainage metagenome</name>
    <dbReference type="NCBI Taxonomy" id="410659"/>
    <lineage>
        <taxon>unclassified sequences</taxon>
        <taxon>metagenomes</taxon>
        <taxon>ecological metagenomes</taxon>
    </lineage>
</organism>
<gene>
    <name evidence="1" type="ORF">GALL_333990</name>
</gene>
<dbReference type="EMBL" id="MLJW01000592">
    <property type="protein sequence ID" value="OIQ84784.1"/>
    <property type="molecule type" value="Genomic_DNA"/>
</dbReference>
<name>A0A1J5QN07_9ZZZZ</name>
<dbReference type="AlphaFoldDB" id="A0A1J5QN07"/>
<protein>
    <submittedName>
        <fullName evidence="1">Uncharacterized protein</fullName>
    </submittedName>
</protein>
<proteinExistence type="predicted"/>